<dbReference type="PANTHER" id="PTHR47510:SF3">
    <property type="entry name" value="ENDO_EXONUCLEASE_PHOSPHATASE DOMAIN-CONTAINING PROTEIN"/>
    <property type="match status" value="1"/>
</dbReference>
<keyword evidence="1" id="KW-0808">Transferase</keyword>
<feature type="non-terminal residue" evidence="1">
    <location>
        <position position="1"/>
    </location>
</feature>
<accession>A0A7D9JZ40</accession>
<dbReference type="AlphaFoldDB" id="A0A7D9JZ40"/>
<organism evidence="1 2">
    <name type="scientific">Paramuricea clavata</name>
    <name type="common">Red gorgonian</name>
    <name type="synonym">Violescent sea-whip</name>
    <dbReference type="NCBI Taxonomy" id="317549"/>
    <lineage>
        <taxon>Eukaryota</taxon>
        <taxon>Metazoa</taxon>
        <taxon>Cnidaria</taxon>
        <taxon>Anthozoa</taxon>
        <taxon>Octocorallia</taxon>
        <taxon>Malacalcyonacea</taxon>
        <taxon>Plexauridae</taxon>
        <taxon>Paramuricea</taxon>
    </lineage>
</organism>
<evidence type="ECO:0000313" key="1">
    <source>
        <dbReference type="EMBL" id="CAB4037709.1"/>
    </source>
</evidence>
<protein>
    <submittedName>
        <fullName evidence="1">RNA-directed DNA polymerase from mobile element jockey-like</fullName>
    </submittedName>
</protein>
<evidence type="ECO:0000313" key="2">
    <source>
        <dbReference type="Proteomes" id="UP001152795"/>
    </source>
</evidence>
<reference evidence="1" key="1">
    <citation type="submission" date="2020-04" db="EMBL/GenBank/DDBJ databases">
        <authorList>
            <person name="Alioto T."/>
            <person name="Alioto T."/>
            <person name="Gomez Garrido J."/>
        </authorList>
    </citation>
    <scope>NUCLEOTIDE SEQUENCE</scope>
    <source>
        <strain evidence="1">A484AB</strain>
    </source>
</reference>
<dbReference type="PANTHER" id="PTHR47510">
    <property type="entry name" value="REVERSE TRANSCRIPTASE DOMAIN-CONTAINING PROTEIN"/>
    <property type="match status" value="1"/>
</dbReference>
<keyword evidence="1" id="KW-0548">Nucleotidyltransferase</keyword>
<proteinExistence type="predicted"/>
<comment type="caution">
    <text evidence="1">The sequence shown here is derived from an EMBL/GenBank/DDBJ whole genome shotgun (WGS) entry which is preliminary data.</text>
</comment>
<name>A0A7D9JZ40_PARCT</name>
<keyword evidence="2" id="KW-1185">Reference proteome</keyword>
<dbReference type="Proteomes" id="UP001152795">
    <property type="component" value="Unassembled WGS sequence"/>
</dbReference>
<keyword evidence="1" id="KW-0695">RNA-directed DNA polymerase</keyword>
<dbReference type="GO" id="GO:0003964">
    <property type="term" value="F:RNA-directed DNA polymerase activity"/>
    <property type="evidence" value="ECO:0007669"/>
    <property type="project" value="UniProtKB-KW"/>
</dbReference>
<sequence length="228" mass="25361">MVTGTHAAWDKYKSTRNKVNIALRQAKTDYFRTKISNQNNNPKEAWKTINNLLGRSPGNTVVNELKFNDTKITSPEEIANAFNTYFTDIGPNLASSIDDTDITFDRFVKPATSKMTRFKLVSHTKVVKLLNGLSNSKATGLDKISGKILKTAAPTIALSLTHIFNHAIITSCFTYEWKAARLLPLHNKGPRDLAENYRPISILPAISIECLHEAARRLFAGDTNLTVA</sequence>
<dbReference type="OrthoDB" id="6780154at2759"/>
<gene>
    <name evidence="1" type="ORF">PACLA_8A010657</name>
</gene>
<dbReference type="EMBL" id="CACRXK020023391">
    <property type="protein sequence ID" value="CAB4037709.1"/>
    <property type="molecule type" value="Genomic_DNA"/>
</dbReference>